<accession>M2WX35</accession>
<evidence type="ECO:0000313" key="2">
    <source>
        <dbReference type="EMBL" id="EME28580.1"/>
    </source>
</evidence>
<reference evidence="3" key="1">
    <citation type="journal article" date="2013" name="Science">
        <title>Gene transfer from bacteria and archaea facilitated evolution of an extremophilic eukaryote.</title>
        <authorList>
            <person name="Schonknecht G."/>
            <person name="Chen W.H."/>
            <person name="Ternes C.M."/>
            <person name="Barbier G.G."/>
            <person name="Shrestha R.P."/>
            <person name="Stanke M."/>
            <person name="Brautigam A."/>
            <person name="Baker B.J."/>
            <person name="Banfield J.F."/>
            <person name="Garavito R.M."/>
            <person name="Carr K."/>
            <person name="Wilkerson C."/>
            <person name="Rensing S.A."/>
            <person name="Gagneul D."/>
            <person name="Dickenson N.E."/>
            <person name="Oesterhelt C."/>
            <person name="Lercher M.J."/>
            <person name="Weber A.P."/>
        </authorList>
    </citation>
    <scope>NUCLEOTIDE SEQUENCE [LARGE SCALE GENOMIC DNA]</scope>
    <source>
        <strain evidence="3">074W</strain>
    </source>
</reference>
<dbReference type="SUPFAM" id="SSF48371">
    <property type="entry name" value="ARM repeat"/>
    <property type="match status" value="1"/>
</dbReference>
<dbReference type="PANTHER" id="PTHR19316">
    <property type="entry name" value="PROTEIN FOLDING REGULATOR"/>
    <property type="match status" value="1"/>
</dbReference>
<name>M2WX35_GALSU</name>
<dbReference type="GO" id="GO:0000774">
    <property type="term" value="F:adenyl-nucleotide exchange factor activity"/>
    <property type="evidence" value="ECO:0007669"/>
    <property type="project" value="TreeGrafter"/>
</dbReference>
<dbReference type="eggNOG" id="KOG2160">
    <property type="taxonomic scope" value="Eukaryota"/>
</dbReference>
<evidence type="ECO:0000256" key="1">
    <source>
        <dbReference type="SAM" id="SignalP"/>
    </source>
</evidence>
<dbReference type="GO" id="GO:0005783">
    <property type="term" value="C:endoplasmic reticulum"/>
    <property type="evidence" value="ECO:0007669"/>
    <property type="project" value="TreeGrafter"/>
</dbReference>
<dbReference type="AlphaFoldDB" id="M2WX35"/>
<dbReference type="GeneID" id="17087440"/>
<evidence type="ECO:0000313" key="3">
    <source>
        <dbReference type="Proteomes" id="UP000030680"/>
    </source>
</evidence>
<dbReference type="InterPro" id="IPR011989">
    <property type="entry name" value="ARM-like"/>
</dbReference>
<dbReference type="PANTHER" id="PTHR19316:SF18">
    <property type="entry name" value="HSP70-BINDING PROTEIN 1"/>
    <property type="match status" value="1"/>
</dbReference>
<keyword evidence="3" id="KW-1185">Reference proteome</keyword>
<dbReference type="RefSeq" id="XP_005705100.1">
    <property type="nucleotide sequence ID" value="XM_005705043.1"/>
</dbReference>
<proteinExistence type="predicted"/>
<feature type="chain" id="PRO_5004028199" evidence="1">
    <location>
        <begin position="23"/>
        <end position="403"/>
    </location>
</feature>
<protein>
    <submittedName>
        <fullName evidence="2">HSP7-interacting protein</fullName>
    </submittedName>
</protein>
<dbReference type="Gramene" id="EME28580">
    <property type="protein sequence ID" value="EME28580"/>
    <property type="gene ID" value="Gasu_39570"/>
</dbReference>
<dbReference type="OrthoDB" id="10250458at2759"/>
<dbReference type="STRING" id="130081.M2WX35"/>
<feature type="signal peptide" evidence="1">
    <location>
        <begin position="1"/>
        <end position="22"/>
    </location>
</feature>
<dbReference type="EMBL" id="KB454518">
    <property type="protein sequence ID" value="EME28580.1"/>
    <property type="molecule type" value="Genomic_DNA"/>
</dbReference>
<dbReference type="InterPro" id="IPR016024">
    <property type="entry name" value="ARM-type_fold"/>
</dbReference>
<sequence>MAWIKLCLLFLLCLSLLQVTITENSQIVSLVVQSNVEETKAVQIHNSSSVAPETQWKVAKVLKQAQDRETRAVEEVLREQKEDGTQQEEEMSEAVAVNQEKLLLEMRNEENPVERGNDDIDTVAKLFQWSILASTNRNTEKVIEKKPLLETETGMDKQKREESVSFIQHVTQFFRKARSHVNGAWSRKARSLNAKYDAELEQDLLYSVLVELFEAKNEAEKTKALEILAELAHKMENAKDIMALGGLERVLELLNSHSARVRSLSLYTLAVCAQNNEWVQTYLMQPTRLEKLLHMAEGDKESKVRTTALLAVSSIVDNRQGTDMLKVIDGVENVLRDAVQNEDDLRAIRRALNLASELVLLDASQWLEKLKRVGFFEFAEYYLEHHENMDIRESAAQLLSLLQ</sequence>
<dbReference type="KEGG" id="gsl:Gasu_39570"/>
<gene>
    <name evidence="2" type="ORF">Gasu_39570</name>
</gene>
<organism evidence="2 3">
    <name type="scientific">Galdieria sulphuraria</name>
    <name type="common">Red alga</name>
    <dbReference type="NCBI Taxonomy" id="130081"/>
    <lineage>
        <taxon>Eukaryota</taxon>
        <taxon>Rhodophyta</taxon>
        <taxon>Bangiophyceae</taxon>
        <taxon>Galdieriales</taxon>
        <taxon>Galdieriaceae</taxon>
        <taxon>Galdieria</taxon>
    </lineage>
</organism>
<dbReference type="Proteomes" id="UP000030680">
    <property type="component" value="Unassembled WGS sequence"/>
</dbReference>
<dbReference type="Gene3D" id="1.25.10.10">
    <property type="entry name" value="Leucine-rich Repeat Variant"/>
    <property type="match status" value="1"/>
</dbReference>
<dbReference type="InterPro" id="IPR050693">
    <property type="entry name" value="Hsp70_NEF-Inhibitors"/>
</dbReference>
<keyword evidence="1" id="KW-0732">Signal</keyword>